<reference evidence="1" key="2">
    <citation type="submission" date="2016-06" db="EMBL/GenBank/DDBJ databases">
        <title>The genome of a short-lived fish provides insights into sex chromosome evolution and the genetic control of aging.</title>
        <authorList>
            <person name="Reichwald K."/>
            <person name="Felder M."/>
            <person name="Petzold A."/>
            <person name="Koch P."/>
            <person name="Groth M."/>
            <person name="Platzer M."/>
        </authorList>
    </citation>
    <scope>NUCLEOTIDE SEQUENCE</scope>
    <source>
        <tissue evidence="1">Brain</tissue>
    </source>
</reference>
<dbReference type="AlphaFoldDB" id="A0A1A7W7X1"/>
<dbReference type="EMBL" id="HADW01000667">
    <property type="protein sequence ID" value="SBP02067.1"/>
    <property type="molecule type" value="Transcribed_RNA"/>
</dbReference>
<organism evidence="1">
    <name type="scientific">Iconisemion striatum</name>
    <dbReference type="NCBI Taxonomy" id="60296"/>
    <lineage>
        <taxon>Eukaryota</taxon>
        <taxon>Metazoa</taxon>
        <taxon>Chordata</taxon>
        <taxon>Craniata</taxon>
        <taxon>Vertebrata</taxon>
        <taxon>Euteleostomi</taxon>
        <taxon>Actinopterygii</taxon>
        <taxon>Neopterygii</taxon>
        <taxon>Teleostei</taxon>
        <taxon>Neoteleostei</taxon>
        <taxon>Acanthomorphata</taxon>
        <taxon>Ovalentaria</taxon>
        <taxon>Atherinomorphae</taxon>
        <taxon>Cyprinodontiformes</taxon>
        <taxon>Nothobranchiidae</taxon>
        <taxon>Iconisemion</taxon>
    </lineage>
</organism>
<protein>
    <submittedName>
        <fullName evidence="1">Uncharacterized protein</fullName>
    </submittedName>
</protein>
<gene>
    <name evidence="1" type="primary">Nfu_g_1_018946</name>
</gene>
<proteinExistence type="predicted"/>
<name>A0A1A7W7X1_9TELE</name>
<sequence length="48" mass="5273">DSFTCPSHGVQRESRYSSLEKTREAAAALMVPLGNVDGSTGFDRDTRR</sequence>
<reference evidence="1" key="1">
    <citation type="submission" date="2016-05" db="EMBL/GenBank/DDBJ databases">
        <authorList>
            <person name="Lavstsen T."/>
            <person name="Jespersen J.S."/>
        </authorList>
    </citation>
    <scope>NUCLEOTIDE SEQUENCE</scope>
    <source>
        <tissue evidence="1">Brain</tissue>
    </source>
</reference>
<accession>A0A1A7W7X1</accession>
<feature type="non-terminal residue" evidence="1">
    <location>
        <position position="1"/>
    </location>
</feature>
<evidence type="ECO:0000313" key="1">
    <source>
        <dbReference type="EMBL" id="SBP02067.1"/>
    </source>
</evidence>